<sequence length="21" mass="2623">MGTWEEDGWRRGIRLFMIGRR</sequence>
<dbReference type="EMBL" id="GBRH01193279">
    <property type="protein sequence ID" value="JAE04617.1"/>
    <property type="molecule type" value="Transcribed_RNA"/>
</dbReference>
<reference evidence="1" key="2">
    <citation type="journal article" date="2015" name="Data Brief">
        <title>Shoot transcriptome of the giant reed, Arundo donax.</title>
        <authorList>
            <person name="Barrero R.A."/>
            <person name="Guerrero F.D."/>
            <person name="Moolhuijzen P."/>
            <person name="Goolsby J.A."/>
            <person name="Tidwell J."/>
            <person name="Bellgard S.E."/>
            <person name="Bellgard M.I."/>
        </authorList>
    </citation>
    <scope>NUCLEOTIDE SEQUENCE</scope>
    <source>
        <tissue evidence="1">Shoot tissue taken approximately 20 cm above the soil surface</tissue>
    </source>
</reference>
<organism evidence="1">
    <name type="scientific">Arundo donax</name>
    <name type="common">Giant reed</name>
    <name type="synonym">Donax arundinaceus</name>
    <dbReference type="NCBI Taxonomy" id="35708"/>
    <lineage>
        <taxon>Eukaryota</taxon>
        <taxon>Viridiplantae</taxon>
        <taxon>Streptophyta</taxon>
        <taxon>Embryophyta</taxon>
        <taxon>Tracheophyta</taxon>
        <taxon>Spermatophyta</taxon>
        <taxon>Magnoliopsida</taxon>
        <taxon>Liliopsida</taxon>
        <taxon>Poales</taxon>
        <taxon>Poaceae</taxon>
        <taxon>PACMAD clade</taxon>
        <taxon>Arundinoideae</taxon>
        <taxon>Arundineae</taxon>
        <taxon>Arundo</taxon>
    </lineage>
</organism>
<protein>
    <submittedName>
        <fullName evidence="1">Uncharacterized protein</fullName>
    </submittedName>
</protein>
<evidence type="ECO:0000313" key="1">
    <source>
        <dbReference type="EMBL" id="JAE04617.1"/>
    </source>
</evidence>
<accession>A0A0A9EX36</accession>
<name>A0A0A9EX36_ARUDO</name>
<reference evidence="1" key="1">
    <citation type="submission" date="2014-09" db="EMBL/GenBank/DDBJ databases">
        <authorList>
            <person name="Magalhaes I.L.F."/>
            <person name="Oliveira U."/>
            <person name="Santos F.R."/>
            <person name="Vidigal T.H.D.A."/>
            <person name="Brescovit A.D."/>
            <person name="Santos A.J."/>
        </authorList>
    </citation>
    <scope>NUCLEOTIDE SEQUENCE</scope>
    <source>
        <tissue evidence="1">Shoot tissue taken approximately 20 cm above the soil surface</tissue>
    </source>
</reference>
<dbReference type="AlphaFoldDB" id="A0A0A9EX36"/>
<proteinExistence type="predicted"/>